<dbReference type="RefSeq" id="WP_138245398.1">
    <property type="nucleotide sequence ID" value="NZ_CP040330.1"/>
</dbReference>
<feature type="transmembrane region" description="Helical" evidence="1">
    <location>
        <begin position="223"/>
        <end position="242"/>
    </location>
</feature>
<feature type="transmembrane region" description="Helical" evidence="1">
    <location>
        <begin position="296"/>
        <end position="314"/>
    </location>
</feature>
<reference evidence="4" key="1">
    <citation type="submission" date="2019-05" db="EMBL/GenBank/DDBJ databases">
        <title>Genome sequence and methylation pattern of the halophilic Archaeon Natrinema versiforme BOL5-4.</title>
        <authorList>
            <person name="DasSarma P."/>
            <person name="Anton B.P."/>
            <person name="DasSarma S.L."/>
            <person name="Martinez F.L."/>
            <person name="Guzman D."/>
            <person name="Roberts R.J."/>
            <person name="DasSarma S."/>
        </authorList>
    </citation>
    <scope>NUCLEOTIDE SEQUENCE [LARGE SCALE GENOMIC DNA]</scope>
    <source>
        <strain evidence="4">BOL5-4</strain>
    </source>
</reference>
<dbReference type="GO" id="GO:0006508">
    <property type="term" value="P:proteolysis"/>
    <property type="evidence" value="ECO:0007669"/>
    <property type="project" value="UniProtKB-KW"/>
</dbReference>
<evidence type="ECO:0000313" key="4">
    <source>
        <dbReference type="Proteomes" id="UP000302218"/>
    </source>
</evidence>
<dbReference type="GO" id="GO:0080120">
    <property type="term" value="P:CAAX-box protein maturation"/>
    <property type="evidence" value="ECO:0007669"/>
    <property type="project" value="UniProtKB-ARBA"/>
</dbReference>
<sequence length="334" mass="34521">MAESTADGTANRSISERLLYDSSRNRLRATWRILVPLVVAMTIYAVGQVLVNRFAAGVLEATADGASKVVATAVLFLGVSAVVAFAGVAGLFVASRLDGRSISSYGFDASRRWVTDFAAGAGIGVAASAGAIGYQVARGYVTLDTAVTGVGVDSPLLGGIVLLVLVPFFLANNAFEEIVFRAVLIGNAAEGLRSRLPGSTTAVVGAVAVTLPVFGALHLFSGGLATVITSAIGGVLFATAYVLTGQLALPIGVHFGGVVVLSVRQQPVSTDPELTLPSLIVAEQTGNPSLLVGVEFWIVRLLFGVALICLWLYAMDGEVSIAERVLPADADREE</sequence>
<keyword evidence="1" id="KW-0472">Membrane</keyword>
<keyword evidence="3" id="KW-0482">Metalloprotease</keyword>
<feature type="transmembrane region" description="Helical" evidence="1">
    <location>
        <begin position="196"/>
        <end position="217"/>
    </location>
</feature>
<keyword evidence="1" id="KW-0812">Transmembrane</keyword>
<dbReference type="PANTHER" id="PTHR39430:SF1">
    <property type="entry name" value="PROTEASE"/>
    <property type="match status" value="1"/>
</dbReference>
<name>A0A4P8WI80_9EURY</name>
<evidence type="ECO:0000256" key="1">
    <source>
        <dbReference type="SAM" id="Phobius"/>
    </source>
</evidence>
<feature type="transmembrane region" description="Helical" evidence="1">
    <location>
        <begin position="71"/>
        <end position="93"/>
    </location>
</feature>
<feature type="transmembrane region" description="Helical" evidence="1">
    <location>
        <begin position="113"/>
        <end position="136"/>
    </location>
</feature>
<dbReference type="PANTHER" id="PTHR39430">
    <property type="entry name" value="MEMBRANE-ASSOCIATED PROTEASE-RELATED"/>
    <property type="match status" value="1"/>
</dbReference>
<evidence type="ECO:0000259" key="2">
    <source>
        <dbReference type="Pfam" id="PF02517"/>
    </source>
</evidence>
<keyword evidence="1" id="KW-1133">Transmembrane helix</keyword>
<accession>A0A4P8WI80</accession>
<dbReference type="InterPro" id="IPR003675">
    <property type="entry name" value="Rce1/LyrA-like_dom"/>
</dbReference>
<keyword evidence="3" id="KW-0378">Hydrolase</keyword>
<organism evidence="3 4">
    <name type="scientific">Natrinema versiforme</name>
    <dbReference type="NCBI Taxonomy" id="88724"/>
    <lineage>
        <taxon>Archaea</taxon>
        <taxon>Methanobacteriati</taxon>
        <taxon>Methanobacteriota</taxon>
        <taxon>Stenosarchaea group</taxon>
        <taxon>Halobacteria</taxon>
        <taxon>Halobacteriales</taxon>
        <taxon>Natrialbaceae</taxon>
        <taxon>Natrinema</taxon>
    </lineage>
</organism>
<keyword evidence="3" id="KW-0645">Protease</keyword>
<proteinExistence type="predicted"/>
<dbReference type="GO" id="GO:0008237">
    <property type="term" value="F:metallopeptidase activity"/>
    <property type="evidence" value="ECO:0007669"/>
    <property type="project" value="UniProtKB-KW"/>
</dbReference>
<dbReference type="GeneID" id="40265876"/>
<dbReference type="Proteomes" id="UP000302218">
    <property type="component" value="Chromosome"/>
</dbReference>
<feature type="transmembrane region" description="Helical" evidence="1">
    <location>
        <begin position="156"/>
        <end position="175"/>
    </location>
</feature>
<dbReference type="GO" id="GO:0004175">
    <property type="term" value="F:endopeptidase activity"/>
    <property type="evidence" value="ECO:0007669"/>
    <property type="project" value="UniProtKB-ARBA"/>
</dbReference>
<dbReference type="AlphaFoldDB" id="A0A4P8WI80"/>
<feature type="domain" description="CAAX prenyl protease 2/Lysostaphin resistance protein A-like" evidence="2">
    <location>
        <begin position="162"/>
        <end position="256"/>
    </location>
</feature>
<gene>
    <name evidence="3" type="ORF">FEJ81_11345</name>
</gene>
<evidence type="ECO:0000313" key="3">
    <source>
        <dbReference type="EMBL" id="QCS42924.1"/>
    </source>
</evidence>
<dbReference type="KEGG" id="nvr:FEJ81_11345"/>
<dbReference type="Pfam" id="PF02517">
    <property type="entry name" value="Rce1-like"/>
    <property type="match status" value="1"/>
</dbReference>
<protein>
    <submittedName>
        <fullName evidence="3">CPBP family intramembrane metalloprotease</fullName>
    </submittedName>
</protein>
<dbReference type="OrthoDB" id="331240at2157"/>
<feature type="transmembrane region" description="Helical" evidence="1">
    <location>
        <begin position="33"/>
        <end position="51"/>
    </location>
</feature>
<dbReference type="EMBL" id="CP040330">
    <property type="protein sequence ID" value="QCS42924.1"/>
    <property type="molecule type" value="Genomic_DNA"/>
</dbReference>